<dbReference type="Proteomes" id="UP000218067">
    <property type="component" value="Chromosome"/>
</dbReference>
<accession>A0A1B4XYH0</accession>
<protein>
    <submittedName>
        <fullName evidence="1">Conserved hypothetical secreted protein</fullName>
    </submittedName>
</protein>
<dbReference type="GeneID" id="79851320"/>
<name>A0A1B4XYH0_MYCUL</name>
<proteinExistence type="predicted"/>
<evidence type="ECO:0000313" key="2">
    <source>
        <dbReference type="Proteomes" id="UP000218067"/>
    </source>
</evidence>
<dbReference type="EMBL" id="AP017624">
    <property type="protein sequence ID" value="BAV39850.1"/>
    <property type="molecule type" value="Genomic_DNA"/>
</dbReference>
<evidence type="ECO:0000313" key="1">
    <source>
        <dbReference type="EMBL" id="BAV39850.1"/>
    </source>
</evidence>
<dbReference type="AlphaFoldDB" id="A0A1B4XYH0"/>
<dbReference type="RefSeq" id="WP_011741697.1">
    <property type="nucleotide sequence ID" value="NZ_AP017624.1"/>
</dbReference>
<sequence>MNRVPVAVCIAVVLLVAAFAMPIKQRCGAPGRRCATAVDARGCVHRYYEVEPFIIFLIERATGSNIPFYYTSGEEIVRVQ</sequence>
<gene>
    <name evidence="1" type="ORF">SHTP_0471</name>
</gene>
<reference evidence="1 2" key="1">
    <citation type="submission" date="2016-08" db="EMBL/GenBank/DDBJ databases">
        <title>Complete genome sequence of Mycobacterium shinshuense, a subspecies of M. ulcerans.</title>
        <authorList>
            <person name="Yoshida M."/>
            <person name="Ogura Y."/>
            <person name="Hayashi T."/>
            <person name="Hoshino Y."/>
        </authorList>
    </citation>
    <scope>NUCLEOTIDE SEQUENCE [LARGE SCALE GENOMIC DNA]</scope>
    <source>
        <strain evidence="2">ATCC 33728</strain>
    </source>
</reference>
<organism evidence="1 2">
    <name type="scientific">Mycobacterium ulcerans subsp. shinshuense</name>
    <dbReference type="NCBI Taxonomy" id="1124626"/>
    <lineage>
        <taxon>Bacteria</taxon>
        <taxon>Bacillati</taxon>
        <taxon>Actinomycetota</taxon>
        <taxon>Actinomycetes</taxon>
        <taxon>Mycobacteriales</taxon>
        <taxon>Mycobacteriaceae</taxon>
        <taxon>Mycobacterium</taxon>
        <taxon>Mycobacterium ulcerans group</taxon>
    </lineage>
</organism>